<dbReference type="EMBL" id="JAAOAS010000109">
    <property type="protein sequence ID" value="KAF5593519.1"/>
    <property type="molecule type" value="Genomic_DNA"/>
</dbReference>
<accession>A0A8H5PBF5</accession>
<evidence type="ECO:0000313" key="3">
    <source>
        <dbReference type="Proteomes" id="UP000546213"/>
    </source>
</evidence>
<dbReference type="Proteomes" id="UP000546213">
    <property type="component" value="Unassembled WGS sequence"/>
</dbReference>
<name>A0A8H5PBF5_9HYPO</name>
<dbReference type="OrthoDB" id="4850838at2759"/>
<keyword evidence="3" id="KW-1185">Reference proteome</keyword>
<evidence type="ECO:0000256" key="1">
    <source>
        <dbReference type="SAM" id="MobiDB-lite"/>
    </source>
</evidence>
<feature type="region of interest" description="Disordered" evidence="1">
    <location>
        <begin position="211"/>
        <end position="249"/>
    </location>
</feature>
<comment type="caution">
    <text evidence="2">The sequence shown here is derived from an EMBL/GenBank/DDBJ whole genome shotgun (WGS) entry which is preliminary data.</text>
</comment>
<organism evidence="2 3">
    <name type="scientific">Fusarium pseudocircinatum</name>
    <dbReference type="NCBI Taxonomy" id="56676"/>
    <lineage>
        <taxon>Eukaryota</taxon>
        <taxon>Fungi</taxon>
        <taxon>Dikarya</taxon>
        <taxon>Ascomycota</taxon>
        <taxon>Pezizomycotina</taxon>
        <taxon>Sordariomycetes</taxon>
        <taxon>Hypocreomycetidae</taxon>
        <taxon>Hypocreales</taxon>
        <taxon>Nectriaceae</taxon>
        <taxon>Fusarium</taxon>
        <taxon>Fusarium fujikuroi species complex</taxon>
    </lineage>
</organism>
<evidence type="ECO:0000313" key="2">
    <source>
        <dbReference type="EMBL" id="KAF5593519.1"/>
    </source>
</evidence>
<dbReference type="AlphaFoldDB" id="A0A8H5PBF5"/>
<protein>
    <submittedName>
        <fullName evidence="2">Uncharacterized protein</fullName>
    </submittedName>
</protein>
<reference evidence="2 3" key="1">
    <citation type="submission" date="2020-05" db="EMBL/GenBank/DDBJ databases">
        <title>Identification and distribution of gene clusters putatively required for synthesis of sphingolipid metabolism inhibitors in phylogenetically diverse species of the filamentous fungus Fusarium.</title>
        <authorList>
            <person name="Kim H.-S."/>
            <person name="Busman M."/>
            <person name="Brown D.W."/>
            <person name="Divon H."/>
            <person name="Uhlig S."/>
            <person name="Proctor R.H."/>
        </authorList>
    </citation>
    <scope>NUCLEOTIDE SEQUENCE [LARGE SCALE GENOMIC DNA]</scope>
    <source>
        <strain evidence="2 3">NRRL 36939</strain>
    </source>
</reference>
<sequence>MSMLLTIANALAEFVYDKDIKFTSLTAPDEAPCFLCLTTIHRDSRLLCVAKDPTKPICLCCQNSSKKCGSIPREILGAAQFYWNHVCRLQTLAANPDALDTKELWRVWSLSSNDPNVGLTIQLQEAAATREGIFLQVIQSAGANFSLEEMQARVAAATPLYARDDSKAIRLRKALRRLPDADKTPHGADDGEREDLPHELKDALIAQMNEARGSGCTAPNCPPIFAGTGPVSRGPSQTAPSRKRKRNDA</sequence>
<proteinExistence type="predicted"/>
<gene>
    <name evidence="2" type="ORF">FPCIR_5218</name>
</gene>